<reference evidence="4" key="1">
    <citation type="journal article" date="2019" name="Int. J. Syst. Evol. Microbiol.">
        <title>The Global Catalogue of Microorganisms (GCM) 10K type strain sequencing project: providing services to taxonomists for standard genome sequencing and annotation.</title>
        <authorList>
            <consortium name="The Broad Institute Genomics Platform"/>
            <consortium name="The Broad Institute Genome Sequencing Center for Infectious Disease"/>
            <person name="Wu L."/>
            <person name="Ma J."/>
        </authorList>
    </citation>
    <scope>NUCLEOTIDE SEQUENCE [LARGE SCALE GENOMIC DNA]</scope>
    <source>
        <strain evidence="4">JCM 31920</strain>
    </source>
</reference>
<dbReference type="PANTHER" id="PTHR24412:SF489">
    <property type="entry name" value="RING FINGER DOMAIN AND KELCH REPEAT-CONTAINING PROTEIN DDB_G0271372"/>
    <property type="match status" value="1"/>
</dbReference>
<evidence type="ECO:0000256" key="2">
    <source>
        <dbReference type="ARBA" id="ARBA00022737"/>
    </source>
</evidence>
<gene>
    <name evidence="3" type="ORF">GCM10023091_19600</name>
</gene>
<organism evidence="3 4">
    <name type="scientific">Ravibacter arvi</name>
    <dbReference type="NCBI Taxonomy" id="2051041"/>
    <lineage>
        <taxon>Bacteria</taxon>
        <taxon>Pseudomonadati</taxon>
        <taxon>Bacteroidota</taxon>
        <taxon>Cytophagia</taxon>
        <taxon>Cytophagales</taxon>
        <taxon>Spirosomataceae</taxon>
        <taxon>Ravibacter</taxon>
    </lineage>
</organism>
<dbReference type="Gene3D" id="2.120.10.80">
    <property type="entry name" value="Kelch-type beta propeller"/>
    <property type="match status" value="1"/>
</dbReference>
<evidence type="ECO:0000256" key="1">
    <source>
        <dbReference type="ARBA" id="ARBA00022441"/>
    </source>
</evidence>
<dbReference type="Gene3D" id="2.60.120.200">
    <property type="match status" value="1"/>
</dbReference>
<keyword evidence="2" id="KW-0677">Repeat</keyword>
<dbReference type="Proteomes" id="UP001501508">
    <property type="component" value="Unassembled WGS sequence"/>
</dbReference>
<dbReference type="PANTHER" id="PTHR24412">
    <property type="entry name" value="KELCH PROTEIN"/>
    <property type="match status" value="1"/>
</dbReference>
<dbReference type="InterPro" id="IPR013320">
    <property type="entry name" value="ConA-like_dom_sf"/>
</dbReference>
<evidence type="ECO:0008006" key="5">
    <source>
        <dbReference type="Google" id="ProtNLM"/>
    </source>
</evidence>
<dbReference type="EMBL" id="BAABEY010000020">
    <property type="protein sequence ID" value="GAA4438691.1"/>
    <property type="molecule type" value="Genomic_DNA"/>
</dbReference>
<dbReference type="InterPro" id="IPR015915">
    <property type="entry name" value="Kelch-typ_b-propeller"/>
</dbReference>
<sequence>MLNSLHQAVLLTALLAFSSCSVKKDSKGDAPSGHWPLTENAEDVSGNELPTQVHGSVTFGGGDKAAIFDGRSAWLEVSDGQEALPGNGDFSIASWIHTEPVMDDFPGDIISQYDLSKRKGFHLSLKSNASPTSQSSYRQLTFGIDDGKEGAWTDEGRPGTALMAFAMAEHKGELYAGVCQPGAKETGKVFKYAGKDNWTDCGAPDSSNSVTALAVMDGELYAATGHYRVAGSSLAESENTTAGGRVFRYEAPGQWTEIGQLPGVACVGGLVVYNGKLYASSMYAPSGFFRYDGDNKWTKLTNPENKRVVNMAVYNGYLYATSWDHGNVYRYDGNSWEDCGLVGDNTQNYAFNIYEGNLYSATWPSGRVFRFDGINKWTDVGRLGNELEVMAMMTYNGRMLGGTLPLAEVYAYEGDTLWTRMDQLDRTPDVKYRRAWTMSEHNGKVFCSTLPSGKIFSYESGKAVLLPGSLEPGWQHVAAVKTGSSLKLYLNGNLEAEKEIPGAMQFDLNVGVPLKIGFGANDYFKGKLRDVRLYRRALEAAEITSLATK</sequence>
<evidence type="ECO:0000313" key="3">
    <source>
        <dbReference type="EMBL" id="GAA4438691.1"/>
    </source>
</evidence>
<evidence type="ECO:0000313" key="4">
    <source>
        <dbReference type="Proteomes" id="UP001501508"/>
    </source>
</evidence>
<dbReference type="SUPFAM" id="SSF49899">
    <property type="entry name" value="Concanavalin A-like lectins/glucanases"/>
    <property type="match status" value="2"/>
</dbReference>
<protein>
    <recommendedName>
        <fullName evidence="5">LamG-like jellyroll fold domain-containing protein</fullName>
    </recommendedName>
</protein>
<dbReference type="SUPFAM" id="SSF63825">
    <property type="entry name" value="YWTD domain"/>
    <property type="match status" value="1"/>
</dbReference>
<keyword evidence="4" id="KW-1185">Reference proteome</keyword>
<proteinExistence type="predicted"/>
<name>A0ABP8LWI4_9BACT</name>
<accession>A0ABP8LWI4</accession>
<keyword evidence="1" id="KW-0880">Kelch repeat</keyword>
<dbReference type="Pfam" id="PF13385">
    <property type="entry name" value="Laminin_G_3"/>
    <property type="match status" value="1"/>
</dbReference>
<comment type="caution">
    <text evidence="3">The sequence shown here is derived from an EMBL/GenBank/DDBJ whole genome shotgun (WGS) entry which is preliminary data.</text>
</comment>